<dbReference type="AlphaFoldDB" id="A0A6A6SV32"/>
<evidence type="ECO:0000256" key="1">
    <source>
        <dbReference type="SAM" id="MobiDB-lite"/>
    </source>
</evidence>
<dbReference type="EMBL" id="MU004442">
    <property type="protein sequence ID" value="KAF2650841.1"/>
    <property type="molecule type" value="Genomic_DNA"/>
</dbReference>
<dbReference type="Proteomes" id="UP000799324">
    <property type="component" value="Unassembled WGS sequence"/>
</dbReference>
<feature type="region of interest" description="Disordered" evidence="1">
    <location>
        <begin position="252"/>
        <end position="305"/>
    </location>
</feature>
<reference evidence="2" key="1">
    <citation type="journal article" date="2020" name="Stud. Mycol.">
        <title>101 Dothideomycetes genomes: a test case for predicting lifestyles and emergence of pathogens.</title>
        <authorList>
            <person name="Haridas S."/>
            <person name="Albert R."/>
            <person name="Binder M."/>
            <person name="Bloem J."/>
            <person name="Labutti K."/>
            <person name="Salamov A."/>
            <person name="Andreopoulos B."/>
            <person name="Baker S."/>
            <person name="Barry K."/>
            <person name="Bills G."/>
            <person name="Bluhm B."/>
            <person name="Cannon C."/>
            <person name="Castanera R."/>
            <person name="Culley D."/>
            <person name="Daum C."/>
            <person name="Ezra D."/>
            <person name="Gonzalez J."/>
            <person name="Henrissat B."/>
            <person name="Kuo A."/>
            <person name="Liang C."/>
            <person name="Lipzen A."/>
            <person name="Lutzoni F."/>
            <person name="Magnuson J."/>
            <person name="Mondo S."/>
            <person name="Nolan M."/>
            <person name="Ohm R."/>
            <person name="Pangilinan J."/>
            <person name="Park H.-J."/>
            <person name="Ramirez L."/>
            <person name="Alfaro M."/>
            <person name="Sun H."/>
            <person name="Tritt A."/>
            <person name="Yoshinaga Y."/>
            <person name="Zwiers L.-H."/>
            <person name="Turgeon B."/>
            <person name="Goodwin S."/>
            <person name="Spatafora J."/>
            <person name="Crous P."/>
            <person name="Grigoriev I."/>
        </authorList>
    </citation>
    <scope>NUCLEOTIDE SEQUENCE</scope>
    <source>
        <strain evidence="2">CBS 122681</strain>
    </source>
</reference>
<organism evidence="2 3">
    <name type="scientific">Lophiostoma macrostomum CBS 122681</name>
    <dbReference type="NCBI Taxonomy" id="1314788"/>
    <lineage>
        <taxon>Eukaryota</taxon>
        <taxon>Fungi</taxon>
        <taxon>Dikarya</taxon>
        <taxon>Ascomycota</taxon>
        <taxon>Pezizomycotina</taxon>
        <taxon>Dothideomycetes</taxon>
        <taxon>Pleosporomycetidae</taxon>
        <taxon>Pleosporales</taxon>
        <taxon>Lophiostomataceae</taxon>
        <taxon>Lophiostoma</taxon>
    </lineage>
</organism>
<feature type="region of interest" description="Disordered" evidence="1">
    <location>
        <begin position="365"/>
        <end position="453"/>
    </location>
</feature>
<gene>
    <name evidence="2" type="ORF">K491DRAFT_761458</name>
</gene>
<feature type="compositionally biased region" description="Low complexity" evidence="1">
    <location>
        <begin position="425"/>
        <end position="439"/>
    </location>
</feature>
<evidence type="ECO:0000313" key="3">
    <source>
        <dbReference type="Proteomes" id="UP000799324"/>
    </source>
</evidence>
<dbReference type="OrthoDB" id="5309154at2759"/>
<name>A0A6A6SV32_9PLEO</name>
<protein>
    <submittedName>
        <fullName evidence="2">Uncharacterized protein</fullName>
    </submittedName>
</protein>
<proteinExistence type="predicted"/>
<evidence type="ECO:0000313" key="2">
    <source>
        <dbReference type="EMBL" id="KAF2650841.1"/>
    </source>
</evidence>
<feature type="compositionally biased region" description="Basic and acidic residues" evidence="1">
    <location>
        <begin position="262"/>
        <end position="271"/>
    </location>
</feature>
<feature type="region of interest" description="Disordered" evidence="1">
    <location>
        <begin position="318"/>
        <end position="353"/>
    </location>
</feature>
<keyword evidence="3" id="KW-1185">Reference proteome</keyword>
<sequence>MKVVEKGTNRWAQVHLHARGVVNPLDEFGEWVDPTDDALCCFVPVEAGQKVKVEGRFAGTTKDIQFDVSIDGICRKAHTIISKAVQAHKSKKIGFDKFLFHTKDGIINTEIFANDVPSGLKFEDGETATIGVIELRLCIIRRLGDEHALRDAPVYYEHIDEGLDVDAAAVYSSIVPQFTMTFDKDVQALDKTKSAAWQRKMQAKRPGDKPWAIFRFHYRTKQSILENELEPSFCAADKKYDSPYTLEIEELPMLDIPQKPAKAGESEEASTRHSSPAASVAETLPKSTAEARERSSSPQTTVDATEEERAQLMRNFVDSPPKALLMPPPSSTGVVHQKVTDDGSEDTTGKDVVKSTETTITEKIDHGNTSTTTITTASTTTNTTLTAPSTPTKRTAELTPPNSPLSKRAKPSPLSLPPISPQAFSLSSPSLPPTLSSPRPSSPTPTPTTLERQLATTRARLASARAKRAKIAEQQAAIDARLAPYRQRIKEELEQMERLVELEEKGGLEAEENLRAGLEALEGFRIQGGERGGERVE</sequence>
<feature type="compositionally biased region" description="Low complexity" evidence="1">
    <location>
        <begin position="368"/>
        <end position="392"/>
    </location>
</feature>
<accession>A0A6A6SV32</accession>